<feature type="compositionally biased region" description="Basic residues" evidence="1">
    <location>
        <begin position="60"/>
        <end position="72"/>
    </location>
</feature>
<reference evidence="3" key="1">
    <citation type="journal article" date="2023" name="Plant Biotechnol. J.">
        <title>Chromosome-level wild Hevea brasiliensis genome provides new tools for genomic-assisted breeding and valuable loci to elevate rubber yield.</title>
        <authorList>
            <person name="Cheng H."/>
            <person name="Song X."/>
            <person name="Hu Y."/>
            <person name="Wu T."/>
            <person name="Yang Q."/>
            <person name="An Z."/>
            <person name="Feng S."/>
            <person name="Deng Z."/>
            <person name="Wu W."/>
            <person name="Zeng X."/>
            <person name="Tu M."/>
            <person name="Wang X."/>
            <person name="Huang H."/>
        </authorList>
    </citation>
    <scope>NUCLEOTIDE SEQUENCE</scope>
    <source>
        <strain evidence="3">MT/VB/25A 57/8</strain>
    </source>
</reference>
<evidence type="ECO:0000256" key="1">
    <source>
        <dbReference type="SAM" id="MobiDB-lite"/>
    </source>
</evidence>
<dbReference type="Proteomes" id="UP001174677">
    <property type="component" value="Chromosome 4"/>
</dbReference>
<sequence>MSAKYLLVLFVVVVLLTTHSLAQYKPPGSGHKPPIYKRPPAEEHSSVDTEKAFLDAYKPPKGKGGKPPHKPGHPPVVDAEDGNYKPPVKKPPVQKPPPKKPPHKPPSSD</sequence>
<protein>
    <submittedName>
        <fullName evidence="3">Uncharacterized protein</fullName>
    </submittedName>
</protein>
<dbReference type="EMBL" id="JARPOI010000004">
    <property type="protein sequence ID" value="KAJ9182271.1"/>
    <property type="molecule type" value="Genomic_DNA"/>
</dbReference>
<feature type="compositionally biased region" description="Basic and acidic residues" evidence="1">
    <location>
        <begin position="39"/>
        <end position="53"/>
    </location>
</feature>
<accession>A0ABQ9MT12</accession>
<feature type="region of interest" description="Disordered" evidence="1">
    <location>
        <begin position="21"/>
        <end position="109"/>
    </location>
</feature>
<evidence type="ECO:0000313" key="4">
    <source>
        <dbReference type="Proteomes" id="UP001174677"/>
    </source>
</evidence>
<comment type="caution">
    <text evidence="3">The sequence shown here is derived from an EMBL/GenBank/DDBJ whole genome shotgun (WGS) entry which is preliminary data.</text>
</comment>
<gene>
    <name evidence="3" type="ORF">P3X46_006286</name>
</gene>
<proteinExistence type="predicted"/>
<feature type="chain" id="PRO_5046699289" evidence="2">
    <location>
        <begin position="23"/>
        <end position="109"/>
    </location>
</feature>
<keyword evidence="4" id="KW-1185">Reference proteome</keyword>
<name>A0ABQ9MT12_HEVBR</name>
<evidence type="ECO:0000256" key="2">
    <source>
        <dbReference type="SAM" id="SignalP"/>
    </source>
</evidence>
<evidence type="ECO:0000313" key="3">
    <source>
        <dbReference type="EMBL" id="KAJ9182271.1"/>
    </source>
</evidence>
<organism evidence="3 4">
    <name type="scientific">Hevea brasiliensis</name>
    <name type="common">Para rubber tree</name>
    <name type="synonym">Siphonia brasiliensis</name>
    <dbReference type="NCBI Taxonomy" id="3981"/>
    <lineage>
        <taxon>Eukaryota</taxon>
        <taxon>Viridiplantae</taxon>
        <taxon>Streptophyta</taxon>
        <taxon>Embryophyta</taxon>
        <taxon>Tracheophyta</taxon>
        <taxon>Spermatophyta</taxon>
        <taxon>Magnoliopsida</taxon>
        <taxon>eudicotyledons</taxon>
        <taxon>Gunneridae</taxon>
        <taxon>Pentapetalae</taxon>
        <taxon>rosids</taxon>
        <taxon>fabids</taxon>
        <taxon>Malpighiales</taxon>
        <taxon>Euphorbiaceae</taxon>
        <taxon>Crotonoideae</taxon>
        <taxon>Micrandreae</taxon>
        <taxon>Hevea</taxon>
    </lineage>
</organism>
<keyword evidence="2" id="KW-0732">Signal</keyword>
<feature type="signal peptide" evidence="2">
    <location>
        <begin position="1"/>
        <end position="22"/>
    </location>
</feature>